<evidence type="ECO:0000313" key="6">
    <source>
        <dbReference type="Proteomes" id="UP000460318"/>
    </source>
</evidence>
<comment type="caution">
    <text evidence="5">The sequence shown here is derived from an EMBL/GenBank/DDBJ whole genome shotgun (WGS) entry which is preliminary data.</text>
</comment>
<comment type="catalytic activity">
    <reaction evidence="1">
        <text>3',5'-cyclic CMP + H2O = CMP + H(+)</text>
        <dbReference type="Rhea" id="RHEA:72675"/>
        <dbReference type="ChEBI" id="CHEBI:15377"/>
        <dbReference type="ChEBI" id="CHEBI:15378"/>
        <dbReference type="ChEBI" id="CHEBI:58003"/>
        <dbReference type="ChEBI" id="CHEBI:60377"/>
    </reaction>
    <physiologicalReaction direction="left-to-right" evidence="1">
        <dbReference type="Rhea" id="RHEA:72676"/>
    </physiologicalReaction>
</comment>
<dbReference type="Gene3D" id="3.60.15.10">
    <property type="entry name" value="Ribonuclease Z/Hydroxyacylglutathione hydrolase-like"/>
    <property type="match status" value="1"/>
</dbReference>
<feature type="domain" description="Metallo-beta-lactamase" evidence="4">
    <location>
        <begin position="62"/>
        <end position="223"/>
    </location>
</feature>
<dbReference type="RefSeq" id="WP_160500788.1">
    <property type="nucleotide sequence ID" value="NZ_WUBI01000006.1"/>
</dbReference>
<proteinExistence type="predicted"/>
<evidence type="ECO:0000313" key="5">
    <source>
        <dbReference type="EMBL" id="MWV47205.1"/>
    </source>
</evidence>
<dbReference type="InterPro" id="IPR001279">
    <property type="entry name" value="Metallo-B-lactamas"/>
</dbReference>
<dbReference type="Pfam" id="PF12706">
    <property type="entry name" value="Lactamase_B_2"/>
    <property type="match status" value="1"/>
</dbReference>
<evidence type="ECO:0000256" key="2">
    <source>
        <dbReference type="ARBA" id="ARBA00034301"/>
    </source>
</evidence>
<dbReference type="AlphaFoldDB" id="A0A7X3IQT3"/>
<organism evidence="5 6">
    <name type="scientific">Paenibacillus dendrobii</name>
    <dbReference type="NCBI Taxonomy" id="2691084"/>
    <lineage>
        <taxon>Bacteria</taxon>
        <taxon>Bacillati</taxon>
        <taxon>Bacillota</taxon>
        <taxon>Bacilli</taxon>
        <taxon>Bacillales</taxon>
        <taxon>Paenibacillaceae</taxon>
        <taxon>Paenibacillus</taxon>
    </lineage>
</organism>
<comment type="function">
    <text evidence="2">Counteracts the endogenous Pycsar antiviral defense system. Phosphodiesterase that enables metal-dependent hydrolysis of host cyclic nucleotide Pycsar defense signals such as cCMP and cUMP.</text>
</comment>
<name>A0A7X3IQT3_9BACL</name>
<dbReference type="PANTHER" id="PTHR42663">
    <property type="entry name" value="HYDROLASE C777.06C-RELATED-RELATED"/>
    <property type="match status" value="1"/>
</dbReference>
<sequence length="273" mass="30707">MIIRFLGTAAFEGIPSLFCRCELCAKAKAAGGKEIRSRTSVMLDDDLKIDFPPDTFMHMVRDGLDLERIQDLVFTHSHSDHLYAEDLAARLPGYAQSLAHPIQVYANDAVLVRIKQTLDFNGGLQGKFVLSRVKAFERLELQTAVVVPLPASHDPIETCLLYYIEKGGKAILYGHDSGWFPDETWAWLQDKKLDLAVLECTMGRSDYRQSHMNIEAVLETKQRFDEYGMLNPGAGIVVTHFSHNAQLSHTDLTEIFEPHGIRVAYDGMNLELP</sequence>
<protein>
    <submittedName>
        <fullName evidence="5">Carbon-phosphorus lyase</fullName>
    </submittedName>
</protein>
<dbReference type="InterPro" id="IPR036866">
    <property type="entry name" value="RibonucZ/Hydroxyglut_hydro"/>
</dbReference>
<dbReference type="Proteomes" id="UP000460318">
    <property type="component" value="Unassembled WGS sequence"/>
</dbReference>
<keyword evidence="6" id="KW-1185">Reference proteome</keyword>
<dbReference type="PANTHER" id="PTHR42663:SF6">
    <property type="entry name" value="HYDROLASE C777.06C-RELATED"/>
    <property type="match status" value="1"/>
</dbReference>
<accession>A0A7X3IQT3</accession>
<dbReference type="SUPFAM" id="SSF56281">
    <property type="entry name" value="Metallo-hydrolase/oxidoreductase"/>
    <property type="match status" value="1"/>
</dbReference>
<reference evidence="5 6" key="1">
    <citation type="submission" date="2019-12" db="EMBL/GenBank/DDBJ databases">
        <title>Paenibacillus sp. nov., an endophytic bacterium isolated from the stem of Dendrobium.</title>
        <authorList>
            <person name="Zhao R."/>
        </authorList>
    </citation>
    <scope>NUCLEOTIDE SEQUENCE [LARGE SCALE GENOMIC DNA]</scope>
    <source>
        <strain evidence="5 6">HJL G12</strain>
    </source>
</reference>
<dbReference type="GO" id="GO:0016829">
    <property type="term" value="F:lyase activity"/>
    <property type="evidence" value="ECO:0007669"/>
    <property type="project" value="UniProtKB-KW"/>
</dbReference>
<dbReference type="EMBL" id="WUBI01000006">
    <property type="protein sequence ID" value="MWV47205.1"/>
    <property type="molecule type" value="Genomic_DNA"/>
</dbReference>
<keyword evidence="5" id="KW-0456">Lyase</keyword>
<evidence type="ECO:0000256" key="3">
    <source>
        <dbReference type="ARBA" id="ARBA00048505"/>
    </source>
</evidence>
<evidence type="ECO:0000259" key="4">
    <source>
        <dbReference type="Pfam" id="PF12706"/>
    </source>
</evidence>
<comment type="catalytic activity">
    <reaction evidence="3">
        <text>3',5'-cyclic UMP + H2O = UMP + H(+)</text>
        <dbReference type="Rhea" id="RHEA:70575"/>
        <dbReference type="ChEBI" id="CHEBI:15377"/>
        <dbReference type="ChEBI" id="CHEBI:15378"/>
        <dbReference type="ChEBI" id="CHEBI:57865"/>
        <dbReference type="ChEBI" id="CHEBI:184387"/>
    </reaction>
    <physiologicalReaction direction="left-to-right" evidence="3">
        <dbReference type="Rhea" id="RHEA:70576"/>
    </physiologicalReaction>
</comment>
<evidence type="ECO:0000256" key="1">
    <source>
        <dbReference type="ARBA" id="ARBA00034221"/>
    </source>
</evidence>
<gene>
    <name evidence="5" type="ORF">GRF59_26785</name>
</gene>